<protein>
    <submittedName>
        <fullName evidence="2">Uncharacterized protein</fullName>
    </submittedName>
</protein>
<comment type="caution">
    <text evidence="2">The sequence shown here is derived from an EMBL/GenBank/DDBJ whole genome shotgun (WGS) entry which is preliminary data.</text>
</comment>
<proteinExistence type="predicted"/>
<evidence type="ECO:0000313" key="2">
    <source>
        <dbReference type="EMBL" id="TVU26340.1"/>
    </source>
</evidence>
<evidence type="ECO:0000313" key="3">
    <source>
        <dbReference type="Proteomes" id="UP000324897"/>
    </source>
</evidence>
<dbReference type="AlphaFoldDB" id="A0A5J9UTF2"/>
<feature type="non-terminal residue" evidence="2">
    <location>
        <position position="1"/>
    </location>
</feature>
<keyword evidence="3" id="KW-1185">Reference proteome</keyword>
<name>A0A5J9UTF2_9POAL</name>
<dbReference type="Proteomes" id="UP000324897">
    <property type="component" value="Chromosome 2"/>
</dbReference>
<sequence length="145" mass="16067">MNLGWRAAAAAVAHHANVPAPQRRWLPAARQRQRPPPTSSTTRGDDDPESELDTDVLIIPDLELDAAVDLELVPFLRLLDLDPSSSLCDKSGDFHPCLDQFLLSFVKWLLIQDTFKQACADDPAMMVLAAQMFHSGYLQTSRNGI</sequence>
<dbReference type="Gramene" id="TVU26340">
    <property type="protein sequence ID" value="TVU26340"/>
    <property type="gene ID" value="EJB05_28881"/>
</dbReference>
<gene>
    <name evidence="2" type="ORF">EJB05_28881</name>
</gene>
<dbReference type="EMBL" id="RWGY01000013">
    <property type="protein sequence ID" value="TVU26340.1"/>
    <property type="molecule type" value="Genomic_DNA"/>
</dbReference>
<reference evidence="2 3" key="1">
    <citation type="journal article" date="2019" name="Sci. Rep.">
        <title>A high-quality genome of Eragrostis curvula grass provides insights into Poaceae evolution and supports new strategies to enhance forage quality.</title>
        <authorList>
            <person name="Carballo J."/>
            <person name="Santos B.A.C.M."/>
            <person name="Zappacosta D."/>
            <person name="Garbus I."/>
            <person name="Selva J.P."/>
            <person name="Gallo C.A."/>
            <person name="Diaz A."/>
            <person name="Albertini E."/>
            <person name="Caccamo M."/>
            <person name="Echenique V."/>
        </authorList>
    </citation>
    <scope>NUCLEOTIDE SEQUENCE [LARGE SCALE GENOMIC DNA]</scope>
    <source>
        <strain evidence="3">cv. Victoria</strain>
        <tissue evidence="2">Leaf</tissue>
    </source>
</reference>
<feature type="region of interest" description="Disordered" evidence="1">
    <location>
        <begin position="23"/>
        <end position="52"/>
    </location>
</feature>
<organism evidence="2 3">
    <name type="scientific">Eragrostis curvula</name>
    <name type="common">weeping love grass</name>
    <dbReference type="NCBI Taxonomy" id="38414"/>
    <lineage>
        <taxon>Eukaryota</taxon>
        <taxon>Viridiplantae</taxon>
        <taxon>Streptophyta</taxon>
        <taxon>Embryophyta</taxon>
        <taxon>Tracheophyta</taxon>
        <taxon>Spermatophyta</taxon>
        <taxon>Magnoliopsida</taxon>
        <taxon>Liliopsida</taxon>
        <taxon>Poales</taxon>
        <taxon>Poaceae</taxon>
        <taxon>PACMAD clade</taxon>
        <taxon>Chloridoideae</taxon>
        <taxon>Eragrostideae</taxon>
        <taxon>Eragrostidinae</taxon>
        <taxon>Eragrostis</taxon>
    </lineage>
</organism>
<accession>A0A5J9UTF2</accession>
<evidence type="ECO:0000256" key="1">
    <source>
        <dbReference type="SAM" id="MobiDB-lite"/>
    </source>
</evidence>